<dbReference type="PRINTS" id="PR00463">
    <property type="entry name" value="EP450I"/>
</dbReference>
<dbReference type="Proteomes" id="UP000507222">
    <property type="component" value="Unassembled WGS sequence"/>
</dbReference>
<dbReference type="PANTHER" id="PTHR47944:SF4">
    <property type="entry name" value="OS09G0441700 PROTEIN"/>
    <property type="match status" value="1"/>
</dbReference>
<dbReference type="PROSITE" id="PS00086">
    <property type="entry name" value="CYTOCHROME_P450"/>
    <property type="match status" value="1"/>
</dbReference>
<keyword evidence="6 8" id="KW-0408">Iron</keyword>
<dbReference type="GO" id="GO:0005506">
    <property type="term" value="F:iron ion binding"/>
    <property type="evidence" value="ECO:0007669"/>
    <property type="project" value="InterPro"/>
</dbReference>
<name>A0A6J5VIR2_PRUAR</name>
<evidence type="ECO:0000256" key="8">
    <source>
        <dbReference type="PIRSR" id="PIRSR602401-1"/>
    </source>
</evidence>
<dbReference type="SUPFAM" id="SSF48264">
    <property type="entry name" value="Cytochrome P450"/>
    <property type="match status" value="1"/>
</dbReference>
<dbReference type="InterPro" id="IPR036396">
    <property type="entry name" value="Cyt_P450_sf"/>
</dbReference>
<proteinExistence type="inferred from homology"/>
<evidence type="ECO:0000256" key="1">
    <source>
        <dbReference type="ARBA" id="ARBA00001971"/>
    </source>
</evidence>
<keyword evidence="4 8" id="KW-0479">Metal-binding</keyword>
<evidence type="ECO:0000256" key="2">
    <source>
        <dbReference type="ARBA" id="ARBA00010617"/>
    </source>
</evidence>
<evidence type="ECO:0000313" key="10">
    <source>
        <dbReference type="EMBL" id="CAB4287375.1"/>
    </source>
</evidence>
<keyword evidence="3 8" id="KW-0349">Heme</keyword>
<dbReference type="InterPro" id="IPR017972">
    <property type="entry name" value="Cyt_P450_CS"/>
</dbReference>
<feature type="compositionally biased region" description="Basic and acidic residues" evidence="9">
    <location>
        <begin position="61"/>
        <end position="72"/>
    </location>
</feature>
<dbReference type="GO" id="GO:0020037">
    <property type="term" value="F:heme binding"/>
    <property type="evidence" value="ECO:0007669"/>
    <property type="project" value="InterPro"/>
</dbReference>
<dbReference type="InterPro" id="IPR002401">
    <property type="entry name" value="Cyt_P450_E_grp-I"/>
</dbReference>
<dbReference type="GO" id="GO:0004497">
    <property type="term" value="F:monooxygenase activity"/>
    <property type="evidence" value="ECO:0007669"/>
    <property type="project" value="UniProtKB-KW"/>
</dbReference>
<evidence type="ECO:0000256" key="4">
    <source>
        <dbReference type="ARBA" id="ARBA00022723"/>
    </source>
</evidence>
<gene>
    <name evidence="10" type="ORF">CURHAP_LOCUS45287</name>
</gene>
<accession>A0A6J5VIR2</accession>
<keyword evidence="5" id="KW-0560">Oxidoreductase</keyword>
<reference evidence="10 11" key="1">
    <citation type="submission" date="2020-05" db="EMBL/GenBank/DDBJ databases">
        <authorList>
            <person name="Campoy J."/>
            <person name="Schneeberger K."/>
            <person name="Spophaly S."/>
        </authorList>
    </citation>
    <scope>NUCLEOTIDE SEQUENCE [LARGE SCALE GENOMIC DNA]</scope>
    <source>
        <strain evidence="10">PruArmRojPasFocal</strain>
    </source>
</reference>
<dbReference type="GO" id="GO:0044550">
    <property type="term" value="P:secondary metabolite biosynthetic process"/>
    <property type="evidence" value="ECO:0007669"/>
    <property type="project" value="UniProtKB-ARBA"/>
</dbReference>
<dbReference type="InterPro" id="IPR001128">
    <property type="entry name" value="Cyt_P450"/>
</dbReference>
<evidence type="ECO:0000256" key="5">
    <source>
        <dbReference type="ARBA" id="ARBA00023002"/>
    </source>
</evidence>
<sequence>MKLSGIIVNILKWDFWLKDGIAPVSQTLSLSRASLSLSSGSRPPPQPATFWPAVHSSGHHSGRDRSQNDRPDSAVLPHLFSDVSRQRYRRKVQKTAGFYPDFPELVPAIPATKSCDQGSCRIRRIVKRSPGYSGNANPGVRVLVTVRSRDRERSDRPIWTKLAGHVDRETPEIVLPFPEGEDDLSDSQAQCEVARVFGLAGVLTDPAQCEVARVFGLAGVLTDPAQCEVARVFGLAGVLTDPAQCEVARVFGLAGVLTDPAQCEVARVFGLAGVLTDPAQCEVARVFGLAGVLTDPAQCEVARVFGLAGVLTDPAQCEVARVFGLAGVLTDPAQCEVARVFGLAGVLTDPAQCEVARVFGLAGVLTDPAQCEVARVFGLAGVLTDPVRGREPGLIGKSYVWLDPLVGWKFWGMFNLQGRLCRNFGKKSRALNPLCNRNKGVSLPPGPTPWPIVGCVPEMWRNKPAYKWVHRVLKELDTDIACIKLGNVHVIPVKSPEIAREFLKKNDAVFASRPVTMATDILSSGFLTTGVVPWGGQWKKMRKVLIADVFNHSMVQWLLGKRNEEADNLVKFLYNQCSSNPNGLVVNVRTAAQFYSGGVMRRMIFNTRYFGKGRKDGGPGFEEEQHVPALLTILLHVYAFCVSDYLPWLRVFDISGHEKKVRGALKIIKQYQDPLIDERLKEWRDGRTKEPEDLLDVFISLKDANGQPLLSGEEIKAQITELQLATVDNPFNAAEWALSEMLNQPELLKKAEEELDRVVGKQRLVQESDVPKLPYVRACAREALRLHPVAPFNLPHMSNTDAVVAGYFIPKGSSVLLSRLGLGRNPEVWDNPLRFDPERHLKGDADQQVDLEEHELRFITFSTGRRGCMGGWAWDYHNYHAPSKAFARVYLEHATQCGQD</sequence>
<dbReference type="Pfam" id="PF00067">
    <property type="entry name" value="p450"/>
    <property type="match status" value="1"/>
</dbReference>
<dbReference type="EMBL" id="CAEKDK010000007">
    <property type="protein sequence ID" value="CAB4287375.1"/>
    <property type="molecule type" value="Genomic_DNA"/>
</dbReference>
<evidence type="ECO:0000256" key="7">
    <source>
        <dbReference type="ARBA" id="ARBA00023033"/>
    </source>
</evidence>
<comment type="similarity">
    <text evidence="2">Belongs to the cytochrome P450 family.</text>
</comment>
<dbReference type="Gene3D" id="1.10.630.10">
    <property type="entry name" value="Cytochrome P450"/>
    <property type="match status" value="1"/>
</dbReference>
<dbReference type="GO" id="GO:0016705">
    <property type="term" value="F:oxidoreductase activity, acting on paired donors, with incorporation or reduction of molecular oxygen"/>
    <property type="evidence" value="ECO:0007669"/>
    <property type="project" value="InterPro"/>
</dbReference>
<protein>
    <submittedName>
        <fullName evidence="10">Uncharacterized protein</fullName>
    </submittedName>
</protein>
<keyword evidence="7" id="KW-0503">Monooxygenase</keyword>
<evidence type="ECO:0000256" key="9">
    <source>
        <dbReference type="SAM" id="MobiDB-lite"/>
    </source>
</evidence>
<dbReference type="PANTHER" id="PTHR47944">
    <property type="entry name" value="CYTOCHROME P450 98A9"/>
    <property type="match status" value="1"/>
</dbReference>
<evidence type="ECO:0000313" key="11">
    <source>
        <dbReference type="Proteomes" id="UP000507222"/>
    </source>
</evidence>
<feature type="region of interest" description="Disordered" evidence="9">
    <location>
        <begin position="35"/>
        <end position="75"/>
    </location>
</feature>
<organism evidence="10 11">
    <name type="scientific">Prunus armeniaca</name>
    <name type="common">Apricot</name>
    <name type="synonym">Armeniaca vulgaris</name>
    <dbReference type="NCBI Taxonomy" id="36596"/>
    <lineage>
        <taxon>Eukaryota</taxon>
        <taxon>Viridiplantae</taxon>
        <taxon>Streptophyta</taxon>
        <taxon>Embryophyta</taxon>
        <taxon>Tracheophyta</taxon>
        <taxon>Spermatophyta</taxon>
        <taxon>Magnoliopsida</taxon>
        <taxon>eudicotyledons</taxon>
        <taxon>Gunneridae</taxon>
        <taxon>Pentapetalae</taxon>
        <taxon>rosids</taxon>
        <taxon>fabids</taxon>
        <taxon>Rosales</taxon>
        <taxon>Rosaceae</taxon>
        <taxon>Amygdaloideae</taxon>
        <taxon>Amygdaleae</taxon>
        <taxon>Prunus</taxon>
    </lineage>
</organism>
<evidence type="ECO:0000256" key="6">
    <source>
        <dbReference type="ARBA" id="ARBA00023004"/>
    </source>
</evidence>
<comment type="cofactor">
    <cofactor evidence="1 8">
        <name>heme</name>
        <dbReference type="ChEBI" id="CHEBI:30413"/>
    </cofactor>
</comment>
<dbReference type="AlphaFoldDB" id="A0A6J5VIR2"/>
<evidence type="ECO:0000256" key="3">
    <source>
        <dbReference type="ARBA" id="ARBA00022617"/>
    </source>
</evidence>
<feature type="binding site" description="axial binding residue" evidence="8">
    <location>
        <position position="868"/>
    </location>
    <ligand>
        <name>heme</name>
        <dbReference type="ChEBI" id="CHEBI:30413"/>
    </ligand>
    <ligandPart>
        <name>Fe</name>
        <dbReference type="ChEBI" id="CHEBI:18248"/>
    </ligandPart>
</feature>